<comment type="similarity">
    <text evidence="2 11">Belongs to the mitochondrial carrier (TC 2.A.29) family.</text>
</comment>
<keyword evidence="6" id="KW-0999">Mitochondrion inner membrane</keyword>
<dbReference type="InterPro" id="IPR023395">
    <property type="entry name" value="MCP_dom_sf"/>
</dbReference>
<dbReference type="InterPro" id="IPR045315">
    <property type="entry name" value="Mtm1-like"/>
</dbReference>
<accession>A0A0D6LIP9</accession>
<keyword evidence="13" id="KW-1185">Reference proteome</keyword>
<keyword evidence="4 10" id="KW-0812">Transmembrane</keyword>
<proteinExistence type="inferred from homology"/>
<evidence type="ECO:0000256" key="5">
    <source>
        <dbReference type="ARBA" id="ARBA00022737"/>
    </source>
</evidence>
<evidence type="ECO:0000256" key="7">
    <source>
        <dbReference type="ARBA" id="ARBA00022989"/>
    </source>
</evidence>
<evidence type="ECO:0000256" key="3">
    <source>
        <dbReference type="ARBA" id="ARBA00022448"/>
    </source>
</evidence>
<dbReference type="GO" id="GO:1990542">
    <property type="term" value="P:mitochondrial transmembrane transport"/>
    <property type="evidence" value="ECO:0007669"/>
    <property type="project" value="InterPro"/>
</dbReference>
<evidence type="ECO:0000256" key="10">
    <source>
        <dbReference type="PROSITE-ProRule" id="PRU00282"/>
    </source>
</evidence>
<dbReference type="SUPFAM" id="SSF103506">
    <property type="entry name" value="Mitochondrial carrier"/>
    <property type="match status" value="1"/>
</dbReference>
<dbReference type="Pfam" id="PF00153">
    <property type="entry name" value="Mito_carr"/>
    <property type="match status" value="1"/>
</dbReference>
<dbReference type="EMBL" id="KE125138">
    <property type="protein sequence ID" value="EPB71083.1"/>
    <property type="molecule type" value="Genomic_DNA"/>
</dbReference>
<evidence type="ECO:0000256" key="2">
    <source>
        <dbReference type="ARBA" id="ARBA00006375"/>
    </source>
</evidence>
<dbReference type="Proteomes" id="UP000054495">
    <property type="component" value="Unassembled WGS sequence"/>
</dbReference>
<evidence type="ECO:0000313" key="13">
    <source>
        <dbReference type="Proteomes" id="UP000054495"/>
    </source>
</evidence>
<evidence type="ECO:0000256" key="8">
    <source>
        <dbReference type="ARBA" id="ARBA00023128"/>
    </source>
</evidence>
<dbReference type="GO" id="GO:0005743">
    <property type="term" value="C:mitochondrial inner membrane"/>
    <property type="evidence" value="ECO:0007669"/>
    <property type="project" value="UniProtKB-SubCell"/>
</dbReference>
<name>A0A0D6LIP9_9BILA</name>
<dbReference type="Gene3D" id="1.50.40.10">
    <property type="entry name" value="Mitochondrial carrier domain"/>
    <property type="match status" value="1"/>
</dbReference>
<organism evidence="12 13">
    <name type="scientific">Ancylostoma ceylanicum</name>
    <dbReference type="NCBI Taxonomy" id="53326"/>
    <lineage>
        <taxon>Eukaryota</taxon>
        <taxon>Metazoa</taxon>
        <taxon>Ecdysozoa</taxon>
        <taxon>Nematoda</taxon>
        <taxon>Chromadorea</taxon>
        <taxon>Rhabditida</taxon>
        <taxon>Rhabditina</taxon>
        <taxon>Rhabditomorpha</taxon>
        <taxon>Strongyloidea</taxon>
        <taxon>Ancylostomatidae</taxon>
        <taxon>Ancylostomatinae</taxon>
        <taxon>Ancylostoma</taxon>
    </lineage>
</organism>
<dbReference type="InterPro" id="IPR018108">
    <property type="entry name" value="MCP_transmembrane"/>
</dbReference>
<dbReference type="AlphaFoldDB" id="A0A0D6LIP9"/>
<protein>
    <recommendedName>
        <fullName evidence="14">Mitochondrial carrier protein</fullName>
    </recommendedName>
</protein>
<reference evidence="12 13" key="1">
    <citation type="submission" date="2013-05" db="EMBL/GenBank/DDBJ databases">
        <title>Draft genome of the parasitic nematode Anyclostoma ceylanicum.</title>
        <authorList>
            <person name="Mitreva M."/>
        </authorList>
    </citation>
    <scope>NUCLEOTIDE SEQUENCE [LARGE SCALE GENOMIC DNA]</scope>
</reference>
<comment type="subcellular location">
    <subcellularLocation>
        <location evidence="1">Mitochondrion inner membrane</location>
        <topology evidence="1">Multi-pass membrane protein</topology>
    </subcellularLocation>
</comment>
<evidence type="ECO:0000313" key="12">
    <source>
        <dbReference type="EMBL" id="EPB71083.1"/>
    </source>
</evidence>
<sequence>MVAGATARATAATIVSPLEMIRTKMQSEQLNYRGEDTTKNKSLLLKLQMLTTLIDIGKALRVTVSNHGLAGFYLGWMPTLLRDIPFSGIQNLGVVPRVAKIAPACAVMIGSYEYFKVYFARRNKRHSYLRFSSHPDM</sequence>
<keyword evidence="7" id="KW-1133">Transmembrane helix</keyword>
<evidence type="ECO:0000256" key="11">
    <source>
        <dbReference type="RuleBase" id="RU000488"/>
    </source>
</evidence>
<keyword evidence="3 11" id="KW-0813">Transport</keyword>
<dbReference type="PROSITE" id="PS50920">
    <property type="entry name" value="SOLCAR"/>
    <property type="match status" value="1"/>
</dbReference>
<feature type="repeat" description="Solcar" evidence="10">
    <location>
        <begin position="1"/>
        <end position="101"/>
    </location>
</feature>
<keyword evidence="5" id="KW-0677">Repeat</keyword>
<evidence type="ECO:0008006" key="14">
    <source>
        <dbReference type="Google" id="ProtNLM"/>
    </source>
</evidence>
<evidence type="ECO:0000256" key="1">
    <source>
        <dbReference type="ARBA" id="ARBA00004448"/>
    </source>
</evidence>
<dbReference type="PANTHER" id="PTHR45760:SF2">
    <property type="entry name" value="FI19922P1-RELATED"/>
    <property type="match status" value="1"/>
</dbReference>
<gene>
    <name evidence="12" type="ORF">ANCCEY_09832</name>
</gene>
<keyword evidence="9 10" id="KW-0472">Membrane</keyword>
<keyword evidence="8" id="KW-0496">Mitochondrion</keyword>
<dbReference type="PANTHER" id="PTHR45760">
    <property type="entry name" value="FI19922P1-RELATED"/>
    <property type="match status" value="1"/>
</dbReference>
<evidence type="ECO:0000256" key="4">
    <source>
        <dbReference type="ARBA" id="ARBA00022692"/>
    </source>
</evidence>
<evidence type="ECO:0000256" key="6">
    <source>
        <dbReference type="ARBA" id="ARBA00022792"/>
    </source>
</evidence>
<evidence type="ECO:0000256" key="9">
    <source>
        <dbReference type="ARBA" id="ARBA00023136"/>
    </source>
</evidence>